<dbReference type="Pfam" id="PF07730">
    <property type="entry name" value="HisKA_3"/>
    <property type="match status" value="1"/>
</dbReference>
<protein>
    <submittedName>
        <fullName evidence="11">Histidine kinase</fullName>
    </submittedName>
</protein>
<proteinExistence type="predicted"/>
<comment type="subcellular location">
    <subcellularLocation>
        <location evidence="1">Cell membrane</location>
        <topology evidence="1">Multi-pass membrane protein</topology>
    </subcellularLocation>
</comment>
<dbReference type="PANTHER" id="PTHR24421:SF37">
    <property type="entry name" value="SENSOR HISTIDINE KINASE NARS"/>
    <property type="match status" value="1"/>
</dbReference>
<evidence type="ECO:0000259" key="10">
    <source>
        <dbReference type="Pfam" id="PF07730"/>
    </source>
</evidence>
<feature type="domain" description="Signal transduction histidine kinase subgroup 3 dimerisation and phosphoacceptor" evidence="10">
    <location>
        <begin position="343"/>
        <end position="406"/>
    </location>
</feature>
<accession>A0ABV2TIU8</accession>
<feature type="transmembrane region" description="Helical" evidence="9">
    <location>
        <begin position="26"/>
        <end position="45"/>
    </location>
</feature>
<keyword evidence="8 9" id="KW-0472">Membrane</keyword>
<keyword evidence="2" id="KW-1003">Cell membrane</keyword>
<dbReference type="Gene3D" id="3.30.565.10">
    <property type="entry name" value="Histidine kinase-like ATPase, C-terminal domain"/>
    <property type="match status" value="1"/>
</dbReference>
<keyword evidence="5 11" id="KW-0418">Kinase</keyword>
<evidence type="ECO:0000256" key="8">
    <source>
        <dbReference type="ARBA" id="ARBA00023136"/>
    </source>
</evidence>
<evidence type="ECO:0000256" key="4">
    <source>
        <dbReference type="ARBA" id="ARBA00022692"/>
    </source>
</evidence>
<evidence type="ECO:0000256" key="5">
    <source>
        <dbReference type="ARBA" id="ARBA00022777"/>
    </source>
</evidence>
<feature type="transmembrane region" description="Helical" evidence="9">
    <location>
        <begin position="102"/>
        <end position="120"/>
    </location>
</feature>
<evidence type="ECO:0000256" key="1">
    <source>
        <dbReference type="ARBA" id="ARBA00004651"/>
    </source>
</evidence>
<dbReference type="EMBL" id="JBEWZI010000005">
    <property type="protein sequence ID" value="MET7013829.1"/>
    <property type="molecule type" value="Genomic_DNA"/>
</dbReference>
<feature type="transmembrane region" description="Helical" evidence="9">
    <location>
        <begin position="126"/>
        <end position="145"/>
    </location>
</feature>
<keyword evidence="7" id="KW-0902">Two-component regulatory system</keyword>
<dbReference type="InterPro" id="IPR036890">
    <property type="entry name" value="HATPase_C_sf"/>
</dbReference>
<dbReference type="Gene3D" id="1.20.5.1930">
    <property type="match status" value="1"/>
</dbReference>
<evidence type="ECO:0000256" key="2">
    <source>
        <dbReference type="ARBA" id="ARBA00022475"/>
    </source>
</evidence>
<dbReference type="GO" id="GO:0016301">
    <property type="term" value="F:kinase activity"/>
    <property type="evidence" value="ECO:0007669"/>
    <property type="project" value="UniProtKB-KW"/>
</dbReference>
<keyword evidence="3" id="KW-0808">Transferase</keyword>
<dbReference type="Proteomes" id="UP001549691">
    <property type="component" value="Unassembled WGS sequence"/>
</dbReference>
<reference evidence="11 12" key="1">
    <citation type="submission" date="2024-07" db="EMBL/GenBank/DDBJ databases">
        <title>Uliginosibacterium flavum JJ3220;KACC:17644.</title>
        <authorList>
            <person name="Kim M.K."/>
        </authorList>
    </citation>
    <scope>NUCLEOTIDE SEQUENCE [LARGE SCALE GENOMIC DNA]</scope>
    <source>
        <strain evidence="11 12">KACC:17644</strain>
    </source>
</reference>
<dbReference type="RefSeq" id="WP_354600291.1">
    <property type="nucleotide sequence ID" value="NZ_JBEWZI010000005.1"/>
</dbReference>
<dbReference type="PANTHER" id="PTHR24421">
    <property type="entry name" value="NITRATE/NITRITE SENSOR PROTEIN NARX-RELATED"/>
    <property type="match status" value="1"/>
</dbReference>
<keyword evidence="4 9" id="KW-0812">Transmembrane</keyword>
<dbReference type="InterPro" id="IPR011712">
    <property type="entry name" value="Sig_transdc_His_kin_sub3_dim/P"/>
</dbReference>
<evidence type="ECO:0000256" key="7">
    <source>
        <dbReference type="ARBA" id="ARBA00023012"/>
    </source>
</evidence>
<keyword evidence="6 9" id="KW-1133">Transmembrane helix</keyword>
<keyword evidence="12" id="KW-1185">Reference proteome</keyword>
<evidence type="ECO:0000256" key="9">
    <source>
        <dbReference type="SAM" id="Phobius"/>
    </source>
</evidence>
<evidence type="ECO:0000313" key="11">
    <source>
        <dbReference type="EMBL" id="MET7013829.1"/>
    </source>
</evidence>
<feature type="transmembrane region" description="Helical" evidence="9">
    <location>
        <begin position="65"/>
        <end position="90"/>
    </location>
</feature>
<name>A0ABV2TIU8_9RHOO</name>
<dbReference type="InterPro" id="IPR050482">
    <property type="entry name" value="Sensor_HK_TwoCompSys"/>
</dbReference>
<comment type="caution">
    <text evidence="11">The sequence shown here is derived from an EMBL/GenBank/DDBJ whole genome shotgun (WGS) entry which is preliminary data.</text>
</comment>
<evidence type="ECO:0000256" key="3">
    <source>
        <dbReference type="ARBA" id="ARBA00022679"/>
    </source>
</evidence>
<evidence type="ECO:0000313" key="12">
    <source>
        <dbReference type="Proteomes" id="UP001549691"/>
    </source>
</evidence>
<gene>
    <name evidence="11" type="ORF">ABXR19_06485</name>
</gene>
<dbReference type="SUPFAM" id="SSF55874">
    <property type="entry name" value="ATPase domain of HSP90 chaperone/DNA topoisomerase II/histidine kinase"/>
    <property type="match status" value="1"/>
</dbReference>
<sequence>MIESIRVVLAIIAGLLMLDSQPESHYYLFAGVAGFSMYAGVLLWFSANGRSLPALRILPWIDSCWFLLLIALAGPGGIHYFLFLFFPVMFASWQRGVAESMAVATFNSSTALIIFCLLVPEITWPTLLALPLSLLITGSLVAVLARAEADSRRAYAFSARLVEQIDPRRGFDAIMPRFLEAIGHEFDAQCALLLMRDIEGGEHALCWEASEGCSRLSEASAVSLLACVAALSEEHAFQYRRYTHPFRRPSLHSEPLSGYAELQEMPDPAMFEQLSALLSQACLMITPVQCRSVSSMRLILGGPPHHLHTHGLDVLSRIAEQIAPSIDNALLLERLSTEAVENERAKIGRTLHDSAIQPYIGLKFAVEALVRKASPDSPISADLLRLQTMASDELAAMRDVVSGLRGAPDQGGVLLTSALQRQALRFGQLFGIEVIVDIQDALPVDRHIADELFHLVAEGLSNIRRHTRAHMAWIGLRCEEGVLELRIRNEHGNQAPLPTFTPRSISERAALLGGETRVDIDPRGCSITVTIPLH</sequence>
<evidence type="ECO:0000256" key="6">
    <source>
        <dbReference type="ARBA" id="ARBA00022989"/>
    </source>
</evidence>
<organism evidence="11 12">
    <name type="scientific">Uliginosibacterium flavum</name>
    <dbReference type="NCBI Taxonomy" id="1396831"/>
    <lineage>
        <taxon>Bacteria</taxon>
        <taxon>Pseudomonadati</taxon>
        <taxon>Pseudomonadota</taxon>
        <taxon>Betaproteobacteria</taxon>
        <taxon>Rhodocyclales</taxon>
        <taxon>Zoogloeaceae</taxon>
        <taxon>Uliginosibacterium</taxon>
    </lineage>
</organism>